<evidence type="ECO:0000313" key="2">
    <source>
        <dbReference type="Proteomes" id="UP001145114"/>
    </source>
</evidence>
<accession>A0ACC1HFQ2</accession>
<reference evidence="1" key="1">
    <citation type="submission" date="2022-06" db="EMBL/GenBank/DDBJ databases">
        <title>Phylogenomic reconstructions and comparative analyses of Kickxellomycotina fungi.</title>
        <authorList>
            <person name="Reynolds N.K."/>
            <person name="Stajich J.E."/>
            <person name="Barry K."/>
            <person name="Grigoriev I.V."/>
            <person name="Crous P."/>
            <person name="Smith M.E."/>
        </authorList>
    </citation>
    <scope>NUCLEOTIDE SEQUENCE</scope>
    <source>
        <strain evidence="1">RSA 2271</strain>
    </source>
</reference>
<feature type="non-terminal residue" evidence="1">
    <location>
        <position position="1"/>
    </location>
</feature>
<comment type="caution">
    <text evidence="1">The sequence shown here is derived from an EMBL/GenBank/DDBJ whole genome shotgun (WGS) entry which is preliminary data.</text>
</comment>
<gene>
    <name evidence="1" type="primary">ain1_1</name>
    <name evidence="1" type="ORF">EV182_001552</name>
</gene>
<dbReference type="Proteomes" id="UP001145114">
    <property type="component" value="Unassembled WGS sequence"/>
</dbReference>
<proteinExistence type="predicted"/>
<keyword evidence="2" id="KW-1185">Reference proteome</keyword>
<evidence type="ECO:0000313" key="1">
    <source>
        <dbReference type="EMBL" id="KAJ1675292.1"/>
    </source>
</evidence>
<organism evidence="1 2">
    <name type="scientific">Spiromyces aspiralis</name>
    <dbReference type="NCBI Taxonomy" id="68401"/>
    <lineage>
        <taxon>Eukaryota</taxon>
        <taxon>Fungi</taxon>
        <taxon>Fungi incertae sedis</taxon>
        <taxon>Zoopagomycota</taxon>
        <taxon>Kickxellomycotina</taxon>
        <taxon>Kickxellomycetes</taxon>
        <taxon>Kickxellales</taxon>
        <taxon>Kickxellaceae</taxon>
        <taxon>Spiromyces</taxon>
    </lineage>
</organism>
<sequence>YFHAFSSLSKAETAGRRVEKFSDMLHSAYDMQHDYEQRVKALVGQINHIQAQWEEARFDNTYADARSKSGAFSQYKVTDKRRWVVEKLELETLLGNIQTKLATYNLTPYSPPTGYTPNDLELMWKRLSQAEVAWRKAINSKIREIKTQLQRKYADEANALHASILAISNELASINGDLDEQLQVINQLSYRVRALEDSLRKLDQLDKECHDANIDENDYTIYSKEDLLFDMDMLNRALSKKRAFIENQAVVRNMSNLTPAQLEEFEATFRYFDRDNTNTLTDAEFRAALESLDEIFTDSEFAELFEVISQGQGYVTFEQYIRFLVSIAEDQTNPEQLQASFRVVSEDKDYVTVDDMRDCGISASAIHHLTSVMPKVDGKASAYDYNTYLRSVFKN</sequence>
<protein>
    <submittedName>
        <fullName evidence="1">Alpha-actinin</fullName>
    </submittedName>
</protein>
<name>A0ACC1HFQ2_9FUNG</name>
<dbReference type="EMBL" id="JAMZIH010005377">
    <property type="protein sequence ID" value="KAJ1675292.1"/>
    <property type="molecule type" value="Genomic_DNA"/>
</dbReference>